<dbReference type="PANTHER" id="PTHR11247:SF1">
    <property type="entry name" value="DOLICHYLDIPHOSPHATASE 1"/>
    <property type="match status" value="1"/>
</dbReference>
<dbReference type="GO" id="GO:0047874">
    <property type="term" value="F:dolichyldiphosphatase activity"/>
    <property type="evidence" value="ECO:0007669"/>
    <property type="project" value="UniProtKB-UniRule"/>
</dbReference>
<sequence>MTKSALDLTYVLYDASSDLSHVLALLTLTPILLNPAYAALVVQTREVVYLEMWAGQMACEGLNWFLKELIQQERPNLDMGSGYGFPSSHSQWMGYFASFLLCHFTFRHRFVSTGYRVLDVLFKTALYLSIITWSCAVAYSRYYLTYHTHMQVFWGFSIGVLFGFVYYTLIELVPARYPDSFLGCARSGLLASPFLTFFRIRDGWAVWGDGGLDAQYLKWRETWDVSRSAEARKRQ</sequence>
<feature type="domain" description="Phosphatidic acid phosphatase type 2/haloperoxidase" evidence="7">
    <location>
        <begin position="49"/>
        <end position="167"/>
    </location>
</feature>
<dbReference type="STRING" id="92696.A0A4R0RTX9"/>
<comment type="catalytic activity">
    <reaction evidence="6">
        <text>a di-trans,poly-cis-dolichyl diphosphate + H2O = a di-trans,poly-cis-dolichyl phosphate + phosphate + H(+)</text>
        <dbReference type="Rhea" id="RHEA:14385"/>
        <dbReference type="Rhea" id="RHEA-COMP:19498"/>
        <dbReference type="Rhea" id="RHEA-COMP:19506"/>
        <dbReference type="ChEBI" id="CHEBI:15377"/>
        <dbReference type="ChEBI" id="CHEBI:15378"/>
        <dbReference type="ChEBI" id="CHEBI:43474"/>
        <dbReference type="ChEBI" id="CHEBI:57497"/>
        <dbReference type="ChEBI" id="CHEBI:57683"/>
        <dbReference type="EC" id="3.6.1.43"/>
    </reaction>
</comment>
<comment type="caution">
    <text evidence="6">Lacks conserved residue(s) required for the propagation of feature annotation.</text>
</comment>
<dbReference type="GO" id="GO:0008610">
    <property type="term" value="P:lipid biosynthetic process"/>
    <property type="evidence" value="ECO:0007669"/>
    <property type="project" value="TreeGrafter"/>
</dbReference>
<accession>A0A4R0RTX9</accession>
<comment type="subcellular location">
    <subcellularLocation>
        <location evidence="6">Endoplasmic reticulum membrane</location>
        <topology evidence="6">Multi-pass membrane protein</topology>
    </subcellularLocation>
    <subcellularLocation>
        <location evidence="1">Membrane</location>
        <topology evidence="1">Multi-pass membrane protein</topology>
    </subcellularLocation>
</comment>
<evidence type="ECO:0000256" key="4">
    <source>
        <dbReference type="ARBA" id="ARBA00022989"/>
    </source>
</evidence>
<comment type="caution">
    <text evidence="8">The sequence shown here is derived from an EMBL/GenBank/DDBJ whole genome shotgun (WGS) entry which is preliminary data.</text>
</comment>
<keyword evidence="6" id="KW-0256">Endoplasmic reticulum</keyword>
<evidence type="ECO:0000313" key="8">
    <source>
        <dbReference type="EMBL" id="TCD69129.1"/>
    </source>
</evidence>
<dbReference type="Proteomes" id="UP000292702">
    <property type="component" value="Unassembled WGS sequence"/>
</dbReference>
<keyword evidence="4 6" id="KW-1133">Transmembrane helix</keyword>
<dbReference type="InterPro" id="IPR000326">
    <property type="entry name" value="PAP2/HPO"/>
</dbReference>
<reference evidence="8 9" key="1">
    <citation type="submission" date="2018-11" db="EMBL/GenBank/DDBJ databases">
        <title>Genome assembly of Steccherinum ochraceum LE-BIN_3174, the white-rot fungus of the Steccherinaceae family (The Residual Polyporoid clade, Polyporales, Basidiomycota).</title>
        <authorList>
            <person name="Fedorova T.V."/>
            <person name="Glazunova O.A."/>
            <person name="Landesman E.O."/>
            <person name="Moiseenko K.V."/>
            <person name="Psurtseva N.V."/>
            <person name="Savinova O.S."/>
            <person name="Shakhova N.V."/>
            <person name="Tyazhelova T.V."/>
            <person name="Vasina D.V."/>
        </authorList>
    </citation>
    <scope>NUCLEOTIDE SEQUENCE [LARGE SCALE GENOMIC DNA]</scope>
    <source>
        <strain evidence="8 9">LE-BIN_3174</strain>
    </source>
</reference>
<organism evidence="8 9">
    <name type="scientific">Steccherinum ochraceum</name>
    <dbReference type="NCBI Taxonomy" id="92696"/>
    <lineage>
        <taxon>Eukaryota</taxon>
        <taxon>Fungi</taxon>
        <taxon>Dikarya</taxon>
        <taxon>Basidiomycota</taxon>
        <taxon>Agaricomycotina</taxon>
        <taxon>Agaricomycetes</taxon>
        <taxon>Polyporales</taxon>
        <taxon>Steccherinaceae</taxon>
        <taxon>Steccherinum</taxon>
    </lineage>
</organism>
<dbReference type="AlphaFoldDB" id="A0A4R0RTX9"/>
<evidence type="ECO:0000256" key="1">
    <source>
        <dbReference type="ARBA" id="ARBA00004141"/>
    </source>
</evidence>
<dbReference type="OrthoDB" id="302705at2759"/>
<dbReference type="PANTHER" id="PTHR11247">
    <property type="entry name" value="PALMITOYL-PROTEIN THIOESTERASE/DOLICHYLDIPHOSPHATASE 1"/>
    <property type="match status" value="1"/>
</dbReference>
<feature type="transmembrane region" description="Helical" evidence="6">
    <location>
        <begin position="120"/>
        <end position="140"/>
    </location>
</feature>
<dbReference type="CDD" id="cd03382">
    <property type="entry name" value="PAP2_dolichyldiphosphatase"/>
    <property type="match status" value="1"/>
</dbReference>
<keyword evidence="3 6" id="KW-0378">Hydrolase</keyword>
<dbReference type="UniPathway" id="UPA00378"/>
<feature type="transmembrane region" description="Helical" evidence="6">
    <location>
        <begin position="152"/>
        <end position="170"/>
    </location>
</feature>
<dbReference type="GO" id="GO:0005789">
    <property type="term" value="C:endoplasmic reticulum membrane"/>
    <property type="evidence" value="ECO:0007669"/>
    <property type="project" value="UniProtKB-SubCell"/>
</dbReference>
<proteinExistence type="inferred from homology"/>
<comment type="similarity">
    <text evidence="6">Belongs to the dolichyldiphosphatase family.</text>
</comment>
<dbReference type="EC" id="3.6.1.43" evidence="6"/>
<comment type="pathway">
    <text evidence="6">Protein modification; protein glycosylation.</text>
</comment>
<dbReference type="SMART" id="SM00014">
    <property type="entry name" value="acidPPc"/>
    <property type="match status" value="1"/>
</dbReference>
<keyword evidence="9" id="KW-1185">Reference proteome</keyword>
<dbReference type="GO" id="GO:0006487">
    <property type="term" value="P:protein N-linked glycosylation"/>
    <property type="evidence" value="ECO:0007669"/>
    <property type="project" value="UniProtKB-UniRule"/>
</dbReference>
<gene>
    <name evidence="8" type="ORF">EIP91_008605</name>
</gene>
<evidence type="ECO:0000256" key="2">
    <source>
        <dbReference type="ARBA" id="ARBA00022692"/>
    </source>
</evidence>
<dbReference type="SUPFAM" id="SSF48317">
    <property type="entry name" value="Acid phosphatase/Vanadium-dependent haloperoxidase"/>
    <property type="match status" value="1"/>
</dbReference>
<dbReference type="EMBL" id="RWJN01000048">
    <property type="protein sequence ID" value="TCD69129.1"/>
    <property type="molecule type" value="Genomic_DNA"/>
</dbReference>
<protein>
    <recommendedName>
        <fullName evidence="6">Dolichyldiphosphatase</fullName>
        <ecNumber evidence="6">3.6.1.43</ecNumber>
    </recommendedName>
</protein>
<dbReference type="InterPro" id="IPR036938">
    <property type="entry name" value="PAP2/HPO_sf"/>
</dbReference>
<dbReference type="InterPro" id="IPR039667">
    <property type="entry name" value="Dolichyldiphosphatase_PAP2"/>
</dbReference>
<evidence type="ECO:0000256" key="6">
    <source>
        <dbReference type="RuleBase" id="RU367078"/>
    </source>
</evidence>
<evidence type="ECO:0000313" key="9">
    <source>
        <dbReference type="Proteomes" id="UP000292702"/>
    </source>
</evidence>
<evidence type="ECO:0000259" key="7">
    <source>
        <dbReference type="SMART" id="SM00014"/>
    </source>
</evidence>
<evidence type="ECO:0000256" key="5">
    <source>
        <dbReference type="ARBA" id="ARBA00023136"/>
    </source>
</evidence>
<comment type="function">
    <text evidence="6">Required for efficient N-glycosylation. Necessary for maintaining optimal levels of dolichol-linked oligosaccharides. Hydrolyzes dolichyl pyrophosphate at a very high rate and dolichyl monophosphate at a much lower rate. Does not act on phosphatidate.</text>
</comment>
<keyword evidence="5 6" id="KW-0472">Membrane</keyword>
<dbReference type="Gene3D" id="1.20.144.10">
    <property type="entry name" value="Phosphatidic acid phosphatase type 2/haloperoxidase"/>
    <property type="match status" value="1"/>
</dbReference>
<name>A0A4R0RTX9_9APHY</name>
<keyword evidence="2 6" id="KW-0812">Transmembrane</keyword>
<evidence type="ECO:0000256" key="3">
    <source>
        <dbReference type="ARBA" id="ARBA00022801"/>
    </source>
</evidence>
<dbReference type="Pfam" id="PF01569">
    <property type="entry name" value="PAP2"/>
    <property type="match status" value="1"/>
</dbReference>